<comment type="subcellular location">
    <subcellularLocation>
        <location evidence="1">Cell membrane</location>
        <topology evidence="1">Multi-pass membrane protein</topology>
    </subcellularLocation>
</comment>
<proteinExistence type="predicted"/>
<dbReference type="Proteomes" id="UP000184240">
    <property type="component" value="Unassembled WGS sequence"/>
</dbReference>
<reference evidence="9" key="1">
    <citation type="submission" date="2016-11" db="EMBL/GenBank/DDBJ databases">
        <authorList>
            <person name="Jaros S."/>
            <person name="Januszkiewicz K."/>
            <person name="Wedrychowicz H."/>
        </authorList>
    </citation>
    <scope>NUCLEOTIDE SEQUENCE [LARGE SCALE GENOMIC DNA]</scope>
    <source>
        <strain evidence="9">DSM 19859</strain>
    </source>
</reference>
<dbReference type="InterPro" id="IPR023845">
    <property type="entry name" value="DUF3817_TM"/>
</dbReference>
<gene>
    <name evidence="8" type="ORF">DSM01_1057</name>
    <name evidence="9" type="ORF">SAMN04487999_1762</name>
</gene>
<dbReference type="Proteomes" id="UP000290037">
    <property type="component" value="Unassembled WGS sequence"/>
</dbReference>
<sequence length="93" mass="10787">MIKAFQILSILEGVSLLLILFVTMPLKYIFDQTGPNQIIGMAHGILFLLYVVMAILVKFELKWNFKTLFIVLICSVIPFGTFWMERKYLKNQA</sequence>
<evidence type="ECO:0000313" key="9">
    <source>
        <dbReference type="EMBL" id="SHI04147.1"/>
    </source>
</evidence>
<protein>
    <submittedName>
        <fullName evidence="9">Integral membrane protein</fullName>
    </submittedName>
</protein>
<keyword evidence="4 6" id="KW-1133">Transmembrane helix</keyword>
<organism evidence="9 10">
    <name type="scientific">Leeuwenhoekiella palythoae</name>
    <dbReference type="NCBI Taxonomy" id="573501"/>
    <lineage>
        <taxon>Bacteria</taxon>
        <taxon>Pseudomonadati</taxon>
        <taxon>Bacteroidota</taxon>
        <taxon>Flavobacteriia</taxon>
        <taxon>Flavobacteriales</taxon>
        <taxon>Flavobacteriaceae</taxon>
        <taxon>Leeuwenhoekiella</taxon>
    </lineage>
</organism>
<evidence type="ECO:0000256" key="2">
    <source>
        <dbReference type="ARBA" id="ARBA00022475"/>
    </source>
</evidence>
<dbReference type="EMBL" id="QOVN01000002">
    <property type="protein sequence ID" value="RXG30307.1"/>
    <property type="molecule type" value="Genomic_DNA"/>
</dbReference>
<reference evidence="8 11" key="3">
    <citation type="submission" date="2018-07" db="EMBL/GenBank/DDBJ databases">
        <title>Leeuwenhoekiella genomics.</title>
        <authorList>
            <person name="Tahon G."/>
            <person name="Willems A."/>
        </authorList>
    </citation>
    <scope>NUCLEOTIDE SEQUENCE [LARGE SCALE GENOMIC DNA]</scope>
    <source>
        <strain evidence="8 11">LMG 24856</strain>
    </source>
</reference>
<accession>A0A1M5XWD8</accession>
<keyword evidence="2" id="KW-1003">Cell membrane</keyword>
<dbReference type="AlphaFoldDB" id="A0A1M5XWD8"/>
<evidence type="ECO:0000259" key="7">
    <source>
        <dbReference type="Pfam" id="PF12823"/>
    </source>
</evidence>
<evidence type="ECO:0000256" key="3">
    <source>
        <dbReference type="ARBA" id="ARBA00022692"/>
    </source>
</evidence>
<keyword evidence="5 6" id="KW-0472">Membrane</keyword>
<evidence type="ECO:0000256" key="4">
    <source>
        <dbReference type="ARBA" id="ARBA00022989"/>
    </source>
</evidence>
<dbReference type="PANTHER" id="PTHR40077">
    <property type="entry name" value="MEMBRANE PROTEIN-RELATED"/>
    <property type="match status" value="1"/>
</dbReference>
<dbReference type="RefSeq" id="WP_072982305.1">
    <property type="nucleotide sequence ID" value="NZ_CAXPJH010000005.1"/>
</dbReference>
<feature type="transmembrane region" description="Helical" evidence="6">
    <location>
        <begin position="63"/>
        <end position="84"/>
    </location>
</feature>
<dbReference type="GO" id="GO:0005886">
    <property type="term" value="C:plasma membrane"/>
    <property type="evidence" value="ECO:0007669"/>
    <property type="project" value="UniProtKB-SubCell"/>
</dbReference>
<feature type="transmembrane region" description="Helical" evidence="6">
    <location>
        <begin position="38"/>
        <end position="57"/>
    </location>
</feature>
<dbReference type="STRING" id="573501.SAMN04487999_1762"/>
<feature type="transmembrane region" description="Helical" evidence="6">
    <location>
        <begin position="6"/>
        <end position="26"/>
    </location>
</feature>
<keyword evidence="3 6" id="KW-0812">Transmembrane</keyword>
<evidence type="ECO:0000313" key="11">
    <source>
        <dbReference type="Proteomes" id="UP000290037"/>
    </source>
</evidence>
<keyword evidence="11" id="KW-1185">Reference proteome</keyword>
<dbReference type="EMBL" id="FQXT01000003">
    <property type="protein sequence ID" value="SHI04147.1"/>
    <property type="molecule type" value="Genomic_DNA"/>
</dbReference>
<dbReference type="PANTHER" id="PTHR40077:SF1">
    <property type="entry name" value="MEMBRANE PROTEIN"/>
    <property type="match status" value="1"/>
</dbReference>
<dbReference type="NCBIfam" id="TIGR03954">
    <property type="entry name" value="integ_memb_HG"/>
    <property type="match status" value="1"/>
</dbReference>
<feature type="domain" description="DUF3817" evidence="7">
    <location>
        <begin position="3"/>
        <end position="89"/>
    </location>
</feature>
<dbReference type="OrthoDB" id="1121311at2"/>
<evidence type="ECO:0000256" key="5">
    <source>
        <dbReference type="ARBA" id="ARBA00023136"/>
    </source>
</evidence>
<evidence type="ECO:0000256" key="6">
    <source>
        <dbReference type="SAM" id="Phobius"/>
    </source>
</evidence>
<name>A0A1M5XWD8_9FLAO</name>
<evidence type="ECO:0000313" key="8">
    <source>
        <dbReference type="EMBL" id="RXG30307.1"/>
    </source>
</evidence>
<reference evidence="10" key="2">
    <citation type="submission" date="2016-11" db="EMBL/GenBank/DDBJ databases">
        <authorList>
            <person name="Varghese N."/>
            <person name="Submissions S."/>
        </authorList>
    </citation>
    <scope>NUCLEOTIDE SEQUENCE [LARGE SCALE GENOMIC DNA]</scope>
    <source>
        <strain evidence="10">DSM 19859</strain>
    </source>
</reference>
<evidence type="ECO:0000313" key="10">
    <source>
        <dbReference type="Proteomes" id="UP000184240"/>
    </source>
</evidence>
<dbReference type="Pfam" id="PF12823">
    <property type="entry name" value="DUF3817"/>
    <property type="match status" value="1"/>
</dbReference>
<evidence type="ECO:0000256" key="1">
    <source>
        <dbReference type="ARBA" id="ARBA00004651"/>
    </source>
</evidence>